<gene>
    <name evidence="2" type="ORF">ACFORG_06225</name>
</gene>
<proteinExistence type="predicted"/>
<accession>A0ABV7TCS2</accession>
<feature type="region of interest" description="Disordered" evidence="1">
    <location>
        <begin position="106"/>
        <end position="139"/>
    </location>
</feature>
<feature type="compositionally biased region" description="Basic and acidic residues" evidence="1">
    <location>
        <begin position="130"/>
        <end position="139"/>
    </location>
</feature>
<feature type="compositionally biased region" description="Low complexity" evidence="1">
    <location>
        <begin position="14"/>
        <end position="24"/>
    </location>
</feature>
<organism evidence="2 3">
    <name type="scientific">Lutimaribacter marinistellae</name>
    <dbReference type="NCBI Taxonomy" id="1820329"/>
    <lineage>
        <taxon>Bacteria</taxon>
        <taxon>Pseudomonadati</taxon>
        <taxon>Pseudomonadota</taxon>
        <taxon>Alphaproteobacteria</taxon>
        <taxon>Rhodobacterales</taxon>
        <taxon>Roseobacteraceae</taxon>
        <taxon>Lutimaribacter</taxon>
    </lineage>
</organism>
<protein>
    <recommendedName>
        <fullName evidence="4">DUF5681 domain-containing protein</fullName>
    </recommendedName>
</protein>
<sequence>MKTTKGRGGKRPGAGRPKGSGAKASRLDRQNMILKLREHGELALDVLVEIAQHGESESARISASTQILDRAYGRPGAIPDMRVDEDGEREVRNAFDEFFKDVTRQKASPDIVATRRPPPEESAEAAAKADLFDDKSKLN</sequence>
<evidence type="ECO:0008006" key="4">
    <source>
        <dbReference type="Google" id="ProtNLM"/>
    </source>
</evidence>
<evidence type="ECO:0000313" key="2">
    <source>
        <dbReference type="EMBL" id="MFC3613349.1"/>
    </source>
</evidence>
<feature type="compositionally biased region" description="Basic residues" evidence="1">
    <location>
        <begin position="1"/>
        <end position="10"/>
    </location>
</feature>
<dbReference type="Proteomes" id="UP001595629">
    <property type="component" value="Unassembled WGS sequence"/>
</dbReference>
<dbReference type="EMBL" id="JBHRXI010000004">
    <property type="protein sequence ID" value="MFC3613349.1"/>
    <property type="molecule type" value="Genomic_DNA"/>
</dbReference>
<feature type="region of interest" description="Disordered" evidence="1">
    <location>
        <begin position="1"/>
        <end position="30"/>
    </location>
</feature>
<evidence type="ECO:0000256" key="1">
    <source>
        <dbReference type="SAM" id="MobiDB-lite"/>
    </source>
</evidence>
<reference evidence="3" key="1">
    <citation type="journal article" date="2019" name="Int. J. Syst. Evol. Microbiol.">
        <title>The Global Catalogue of Microorganisms (GCM) 10K type strain sequencing project: providing services to taxonomists for standard genome sequencing and annotation.</title>
        <authorList>
            <consortium name="The Broad Institute Genomics Platform"/>
            <consortium name="The Broad Institute Genome Sequencing Center for Infectious Disease"/>
            <person name="Wu L."/>
            <person name="Ma J."/>
        </authorList>
    </citation>
    <scope>NUCLEOTIDE SEQUENCE [LARGE SCALE GENOMIC DNA]</scope>
    <source>
        <strain evidence="3">KCTC 42911</strain>
    </source>
</reference>
<comment type="caution">
    <text evidence="2">The sequence shown here is derived from an EMBL/GenBank/DDBJ whole genome shotgun (WGS) entry which is preliminary data.</text>
</comment>
<dbReference type="RefSeq" id="WP_386734518.1">
    <property type="nucleotide sequence ID" value="NZ_JBHRXI010000004.1"/>
</dbReference>
<evidence type="ECO:0000313" key="3">
    <source>
        <dbReference type="Proteomes" id="UP001595629"/>
    </source>
</evidence>
<keyword evidence="3" id="KW-1185">Reference proteome</keyword>
<name>A0ABV7TCS2_9RHOB</name>